<dbReference type="Pfam" id="PF01276">
    <property type="entry name" value="OKR_DC_1"/>
    <property type="match status" value="1"/>
</dbReference>
<dbReference type="InterPro" id="IPR036633">
    <property type="entry name" value="Prn/Lys/Arg_de-COase_C_sf"/>
</dbReference>
<evidence type="ECO:0000259" key="7">
    <source>
        <dbReference type="Pfam" id="PF03711"/>
    </source>
</evidence>
<evidence type="ECO:0000259" key="6">
    <source>
        <dbReference type="Pfam" id="PF01276"/>
    </source>
</evidence>
<protein>
    <submittedName>
        <fullName evidence="8">Amino acid decarboxylase</fullName>
    </submittedName>
</protein>
<keyword evidence="4" id="KW-0663">Pyridoxal phosphate</keyword>
<dbReference type="InterPro" id="IPR052357">
    <property type="entry name" value="Orn_Lys_Arg_decarboxylase-I"/>
</dbReference>
<feature type="domain" description="Orn/Lys/Arg decarboxylase C-terminal" evidence="7">
    <location>
        <begin position="398"/>
        <end position="439"/>
    </location>
</feature>
<dbReference type="PANTHER" id="PTHR43277:SF4">
    <property type="entry name" value="ARGININE DECARBOXYLASE"/>
    <property type="match status" value="1"/>
</dbReference>
<evidence type="ECO:0000256" key="4">
    <source>
        <dbReference type="ARBA" id="ARBA00022898"/>
    </source>
</evidence>
<evidence type="ECO:0000313" key="9">
    <source>
        <dbReference type="Proteomes" id="UP000824002"/>
    </source>
</evidence>
<name>A0A9D1K1A5_9FIRM</name>
<accession>A0A9D1K1A5</accession>
<dbReference type="AlphaFoldDB" id="A0A9D1K1A5"/>
<dbReference type="Gene3D" id="3.90.100.10">
    <property type="entry name" value="Orn/Lys/Arg decarboxylase, C-terminal domain"/>
    <property type="match status" value="1"/>
</dbReference>
<reference evidence="8" key="1">
    <citation type="submission" date="2020-10" db="EMBL/GenBank/DDBJ databases">
        <authorList>
            <person name="Gilroy R."/>
        </authorList>
    </citation>
    <scope>NUCLEOTIDE SEQUENCE</scope>
    <source>
        <strain evidence="8">CHK199-13235</strain>
    </source>
</reference>
<dbReference type="EMBL" id="DVJP01000058">
    <property type="protein sequence ID" value="HIS76898.1"/>
    <property type="molecule type" value="Genomic_DNA"/>
</dbReference>
<dbReference type="PANTHER" id="PTHR43277">
    <property type="entry name" value="ARGININE DECARBOXYLASE"/>
    <property type="match status" value="1"/>
</dbReference>
<evidence type="ECO:0000256" key="5">
    <source>
        <dbReference type="ARBA" id="ARBA00023239"/>
    </source>
</evidence>
<dbReference type="Pfam" id="PF03711">
    <property type="entry name" value="OKR_DC_1_C"/>
    <property type="match status" value="1"/>
</dbReference>
<evidence type="ECO:0000256" key="3">
    <source>
        <dbReference type="ARBA" id="ARBA00022793"/>
    </source>
</evidence>
<dbReference type="GO" id="GO:0016831">
    <property type="term" value="F:carboxy-lyase activity"/>
    <property type="evidence" value="ECO:0007669"/>
    <property type="project" value="UniProtKB-KW"/>
</dbReference>
<dbReference type="SUPFAM" id="SSF53383">
    <property type="entry name" value="PLP-dependent transferases"/>
    <property type="match status" value="1"/>
</dbReference>
<dbReference type="SUPFAM" id="SSF55904">
    <property type="entry name" value="Ornithine decarboxylase C-terminal domain"/>
    <property type="match status" value="1"/>
</dbReference>
<gene>
    <name evidence="8" type="ORF">IAB51_08830</name>
</gene>
<comment type="caution">
    <text evidence="8">The sequence shown here is derived from an EMBL/GenBank/DDBJ whole genome shotgun (WGS) entry which is preliminary data.</text>
</comment>
<evidence type="ECO:0000256" key="2">
    <source>
        <dbReference type="ARBA" id="ARBA00010671"/>
    </source>
</evidence>
<dbReference type="InterPro" id="IPR015421">
    <property type="entry name" value="PyrdxlP-dep_Trfase_major"/>
</dbReference>
<dbReference type="InterPro" id="IPR015424">
    <property type="entry name" value="PyrdxlP-dep_Trfase"/>
</dbReference>
<feature type="domain" description="Orn/Lys/Arg decarboxylases family 1 pyridoxal-P attachment site" evidence="6">
    <location>
        <begin position="10"/>
        <end position="289"/>
    </location>
</feature>
<comment type="similarity">
    <text evidence="2">Belongs to the Orn/Lys/Arg decarboxylase class-I family.</text>
</comment>
<keyword evidence="5" id="KW-0456">Lyase</keyword>
<organism evidence="8 9">
    <name type="scientific">Candidatus Merdivicinus excrementipullorum</name>
    <dbReference type="NCBI Taxonomy" id="2840867"/>
    <lineage>
        <taxon>Bacteria</taxon>
        <taxon>Bacillati</taxon>
        <taxon>Bacillota</taxon>
        <taxon>Clostridia</taxon>
        <taxon>Eubacteriales</taxon>
        <taxon>Oscillospiraceae</taxon>
        <taxon>Oscillospiraceae incertae sedis</taxon>
        <taxon>Candidatus Merdivicinus</taxon>
    </lineage>
</organism>
<sequence>MKPHAASPDTPIFDFLRRYEQSGVSRLHMPGHKGNPPKLPGGEKLPFSLDITEIKGADALFEAEGVIGRSEEIAAGLFGVKSTCYSAGGSTLSILGMVRTAYSLGGKILAARNCHVAFVRACILLDWQPLWLLPEYDGEHGLFRPATAGEVAAAMDADPEIKAVYLTSPDYYGGMADIAAIAREVHKRGGILLVDNAHGAHLRFLPEDKHPMTLGADLCCDSAHKTLPVLTGGGYLHCNLDIPKETLKANMALFGSTSPSYLILASLDLCNAYLAGQAREDFAAMCMRVSKTEGVLRERGVSLLPWKEDPAKITIDCQKCGWTHEKMAAFLRENQMEPEFAGGGKIILMVSPQTPERDFARLEEAFSGFVPGAPIPYGPEKPCPKPVLTLRQAEFSPWERIPVEDALGRIAAESVITCPPAIPVAAAGERIGENEKKLLKNSGNFSLKVVK</sequence>
<comment type="cofactor">
    <cofactor evidence="1">
        <name>pyridoxal 5'-phosphate</name>
        <dbReference type="ChEBI" id="CHEBI:597326"/>
    </cofactor>
</comment>
<proteinExistence type="inferred from homology"/>
<dbReference type="Proteomes" id="UP000824002">
    <property type="component" value="Unassembled WGS sequence"/>
</dbReference>
<reference evidence="8" key="2">
    <citation type="journal article" date="2021" name="PeerJ">
        <title>Extensive microbial diversity within the chicken gut microbiome revealed by metagenomics and culture.</title>
        <authorList>
            <person name="Gilroy R."/>
            <person name="Ravi A."/>
            <person name="Getino M."/>
            <person name="Pursley I."/>
            <person name="Horton D.L."/>
            <person name="Alikhan N.F."/>
            <person name="Baker D."/>
            <person name="Gharbi K."/>
            <person name="Hall N."/>
            <person name="Watson M."/>
            <person name="Adriaenssens E.M."/>
            <person name="Foster-Nyarko E."/>
            <person name="Jarju S."/>
            <person name="Secka A."/>
            <person name="Antonio M."/>
            <person name="Oren A."/>
            <person name="Chaudhuri R.R."/>
            <person name="La Ragione R."/>
            <person name="Hildebrand F."/>
            <person name="Pallen M.J."/>
        </authorList>
    </citation>
    <scope>NUCLEOTIDE SEQUENCE</scope>
    <source>
        <strain evidence="8">CHK199-13235</strain>
    </source>
</reference>
<dbReference type="InterPro" id="IPR008286">
    <property type="entry name" value="Prn/Lys/Arg_de-COase_C"/>
</dbReference>
<keyword evidence="3" id="KW-0210">Decarboxylase</keyword>
<dbReference type="Gene3D" id="3.40.640.10">
    <property type="entry name" value="Type I PLP-dependent aspartate aminotransferase-like (Major domain)"/>
    <property type="match status" value="1"/>
</dbReference>
<evidence type="ECO:0000256" key="1">
    <source>
        <dbReference type="ARBA" id="ARBA00001933"/>
    </source>
</evidence>
<evidence type="ECO:0000313" key="8">
    <source>
        <dbReference type="EMBL" id="HIS76898.1"/>
    </source>
</evidence>
<dbReference type="InterPro" id="IPR000310">
    <property type="entry name" value="Orn/Lys/Arg_deCO2ase_major_dom"/>
</dbReference>